<dbReference type="AlphaFoldDB" id="A0A9P6FC54"/>
<evidence type="ECO:0000256" key="2">
    <source>
        <dbReference type="ARBA" id="ARBA00022737"/>
    </source>
</evidence>
<sequence length="169" mass="19290">SVRRQKKAKRAIRQNSNVFAMFDQKQIVELKEAFSLIDHDTDGFIDREDLKDMLASLGLSPTEEYIDDMISEAPGSINFTMFLTLMGEKLSGTDPEHEILQAFECFDEGAANGGPMTGMCNSEELREWMTTMGDRFTDEEVDIMFKGATMDRDGFFNYREFARVLKHGE</sequence>
<dbReference type="PANTHER" id="PTHR23049">
    <property type="entry name" value="MYOSIN REGULATORY LIGHT CHAIN 2"/>
    <property type="match status" value="1"/>
</dbReference>
<dbReference type="OrthoDB" id="429467at2759"/>
<feature type="domain" description="EF-hand" evidence="4">
    <location>
        <begin position="25"/>
        <end position="60"/>
    </location>
</feature>
<keyword evidence="3" id="KW-0106">Calcium</keyword>
<evidence type="ECO:0000256" key="3">
    <source>
        <dbReference type="ARBA" id="ARBA00022837"/>
    </source>
</evidence>
<name>A0A9P6FC54_9FUNG</name>
<dbReference type="Pfam" id="PF13499">
    <property type="entry name" value="EF-hand_7"/>
    <property type="match status" value="1"/>
</dbReference>
<dbReference type="Proteomes" id="UP000780801">
    <property type="component" value="Unassembled WGS sequence"/>
</dbReference>
<accession>A0A9P6FC54</accession>
<dbReference type="InterPro" id="IPR002048">
    <property type="entry name" value="EF_hand_dom"/>
</dbReference>
<organism evidence="5 6">
    <name type="scientific">Lunasporangiospora selenospora</name>
    <dbReference type="NCBI Taxonomy" id="979761"/>
    <lineage>
        <taxon>Eukaryota</taxon>
        <taxon>Fungi</taxon>
        <taxon>Fungi incertae sedis</taxon>
        <taxon>Mucoromycota</taxon>
        <taxon>Mortierellomycotina</taxon>
        <taxon>Mortierellomycetes</taxon>
        <taxon>Mortierellales</taxon>
        <taxon>Mortierellaceae</taxon>
        <taxon>Lunasporangiospora</taxon>
    </lineage>
</organism>
<protein>
    <submittedName>
        <fullName evidence="5">Myosin regulatory light polypeptide 9</fullName>
    </submittedName>
</protein>
<dbReference type="PROSITE" id="PS50222">
    <property type="entry name" value="EF_HAND_2"/>
    <property type="match status" value="2"/>
</dbReference>
<gene>
    <name evidence="5" type="primary">MYL9</name>
    <name evidence="5" type="ORF">BGW38_009646</name>
</gene>
<dbReference type="InterPro" id="IPR011992">
    <property type="entry name" value="EF-hand-dom_pair"/>
</dbReference>
<dbReference type="Pfam" id="PF13833">
    <property type="entry name" value="EF-hand_8"/>
    <property type="match status" value="1"/>
</dbReference>
<dbReference type="GO" id="GO:0005509">
    <property type="term" value="F:calcium ion binding"/>
    <property type="evidence" value="ECO:0007669"/>
    <property type="project" value="InterPro"/>
</dbReference>
<comment type="caution">
    <text evidence="5">The sequence shown here is derived from an EMBL/GenBank/DDBJ whole genome shotgun (WGS) entry which is preliminary data.</text>
</comment>
<feature type="domain" description="EF-hand" evidence="4">
    <location>
        <begin position="136"/>
        <end position="169"/>
    </location>
</feature>
<keyword evidence="1" id="KW-0479">Metal-binding</keyword>
<dbReference type="PROSITE" id="PS00018">
    <property type="entry name" value="EF_HAND_1"/>
    <property type="match status" value="1"/>
</dbReference>
<dbReference type="Gene3D" id="1.10.238.10">
    <property type="entry name" value="EF-hand"/>
    <property type="match status" value="2"/>
</dbReference>
<evidence type="ECO:0000313" key="5">
    <source>
        <dbReference type="EMBL" id="KAF9547032.1"/>
    </source>
</evidence>
<reference evidence="5" key="1">
    <citation type="journal article" date="2020" name="Fungal Divers.">
        <title>Resolving the Mortierellaceae phylogeny through synthesis of multi-gene phylogenetics and phylogenomics.</title>
        <authorList>
            <person name="Vandepol N."/>
            <person name="Liber J."/>
            <person name="Desiro A."/>
            <person name="Na H."/>
            <person name="Kennedy M."/>
            <person name="Barry K."/>
            <person name="Grigoriev I.V."/>
            <person name="Miller A.N."/>
            <person name="O'Donnell K."/>
            <person name="Stajich J.E."/>
            <person name="Bonito G."/>
        </authorList>
    </citation>
    <scope>NUCLEOTIDE SEQUENCE</scope>
    <source>
        <strain evidence="5">KOD1015</strain>
    </source>
</reference>
<proteinExistence type="predicted"/>
<evidence type="ECO:0000259" key="4">
    <source>
        <dbReference type="PROSITE" id="PS50222"/>
    </source>
</evidence>
<dbReference type="InterPro" id="IPR050403">
    <property type="entry name" value="Myosin_RLC"/>
</dbReference>
<keyword evidence="6" id="KW-1185">Reference proteome</keyword>
<keyword evidence="2" id="KW-0677">Repeat</keyword>
<evidence type="ECO:0000313" key="6">
    <source>
        <dbReference type="Proteomes" id="UP000780801"/>
    </source>
</evidence>
<dbReference type="EMBL" id="JAABOA010007204">
    <property type="protein sequence ID" value="KAF9547032.1"/>
    <property type="molecule type" value="Genomic_DNA"/>
</dbReference>
<dbReference type="SMART" id="SM00054">
    <property type="entry name" value="EFh"/>
    <property type="match status" value="2"/>
</dbReference>
<dbReference type="FunFam" id="1.10.238.10:FF:000007">
    <property type="entry name" value="Putative myosin regulatory light chain sqh"/>
    <property type="match status" value="1"/>
</dbReference>
<dbReference type="InterPro" id="IPR018247">
    <property type="entry name" value="EF_Hand_1_Ca_BS"/>
</dbReference>
<evidence type="ECO:0000256" key="1">
    <source>
        <dbReference type="ARBA" id="ARBA00022723"/>
    </source>
</evidence>
<dbReference type="SUPFAM" id="SSF47473">
    <property type="entry name" value="EF-hand"/>
    <property type="match status" value="1"/>
</dbReference>
<feature type="non-terminal residue" evidence="5">
    <location>
        <position position="169"/>
    </location>
</feature>